<name>A0AAV0LNS5_9ROSI</name>
<gene>
    <name evidence="1" type="ORF">LITE_LOCUS24863</name>
</gene>
<proteinExistence type="predicted"/>
<evidence type="ECO:0000313" key="1">
    <source>
        <dbReference type="EMBL" id="CAI0435876.1"/>
    </source>
</evidence>
<accession>A0AAV0LNS5</accession>
<evidence type="ECO:0000313" key="2">
    <source>
        <dbReference type="Proteomes" id="UP001154282"/>
    </source>
</evidence>
<dbReference type="AlphaFoldDB" id="A0AAV0LNS5"/>
<sequence length="94" mass="10779">MKLYPKHILQKPYSCSASAYDIDVIVPKIAAAAHDVVSSDQYLSEIMSEKVSATQRDHRRRGLTGVWRPHWERILESPSSISLFPTHHDHHNSF</sequence>
<organism evidence="1 2">
    <name type="scientific">Linum tenue</name>
    <dbReference type="NCBI Taxonomy" id="586396"/>
    <lineage>
        <taxon>Eukaryota</taxon>
        <taxon>Viridiplantae</taxon>
        <taxon>Streptophyta</taxon>
        <taxon>Embryophyta</taxon>
        <taxon>Tracheophyta</taxon>
        <taxon>Spermatophyta</taxon>
        <taxon>Magnoliopsida</taxon>
        <taxon>eudicotyledons</taxon>
        <taxon>Gunneridae</taxon>
        <taxon>Pentapetalae</taxon>
        <taxon>rosids</taxon>
        <taxon>fabids</taxon>
        <taxon>Malpighiales</taxon>
        <taxon>Linaceae</taxon>
        <taxon>Linum</taxon>
    </lineage>
</organism>
<keyword evidence="2" id="KW-1185">Reference proteome</keyword>
<dbReference type="EMBL" id="CAMGYJ010000006">
    <property type="protein sequence ID" value="CAI0435876.1"/>
    <property type="molecule type" value="Genomic_DNA"/>
</dbReference>
<comment type="caution">
    <text evidence="1">The sequence shown here is derived from an EMBL/GenBank/DDBJ whole genome shotgun (WGS) entry which is preliminary data.</text>
</comment>
<reference evidence="1" key="1">
    <citation type="submission" date="2022-08" db="EMBL/GenBank/DDBJ databases">
        <authorList>
            <person name="Gutierrez-Valencia J."/>
        </authorList>
    </citation>
    <scope>NUCLEOTIDE SEQUENCE</scope>
</reference>
<dbReference type="Proteomes" id="UP001154282">
    <property type="component" value="Unassembled WGS sequence"/>
</dbReference>
<protein>
    <submittedName>
        <fullName evidence="1">Uncharacterized protein</fullName>
    </submittedName>
</protein>